<sequence>MHSKALHAFVVAAVTAASVHAIGVCGDNDSEKTVFESSPLTLPSGSVITMERFTCVDRANGSSERRAPAPVAAATQNRKRHTFAVDMTPRASSECTASNCQCGIPCLFKGCGADFQPIQAIHCQELSAQLSNTPGTFTIPADEGIGFILQSCEYAVFVNSATQSAQYCFDDLVRPALFYLFTFLVTHWLE</sequence>
<protein>
    <submittedName>
        <fullName evidence="2">Uncharacterized protein</fullName>
    </submittedName>
</protein>
<feature type="chain" id="PRO_5040439257" evidence="1">
    <location>
        <begin position="22"/>
        <end position="190"/>
    </location>
</feature>
<comment type="caution">
    <text evidence="2">The sequence shown here is derived from an EMBL/GenBank/DDBJ whole genome shotgun (WGS) entry which is preliminary data.</text>
</comment>
<evidence type="ECO:0000256" key="1">
    <source>
        <dbReference type="SAM" id="SignalP"/>
    </source>
</evidence>
<accession>A0A9P6CTB4</accession>
<feature type="signal peptide" evidence="1">
    <location>
        <begin position="1"/>
        <end position="21"/>
    </location>
</feature>
<dbReference type="OrthoDB" id="2990149at2759"/>
<gene>
    <name evidence="2" type="ORF">BDN70DRAFT_433261</name>
</gene>
<organism evidence="2 3">
    <name type="scientific">Pholiota conissans</name>
    <dbReference type="NCBI Taxonomy" id="109636"/>
    <lineage>
        <taxon>Eukaryota</taxon>
        <taxon>Fungi</taxon>
        <taxon>Dikarya</taxon>
        <taxon>Basidiomycota</taxon>
        <taxon>Agaricomycotina</taxon>
        <taxon>Agaricomycetes</taxon>
        <taxon>Agaricomycetidae</taxon>
        <taxon>Agaricales</taxon>
        <taxon>Agaricineae</taxon>
        <taxon>Strophariaceae</taxon>
        <taxon>Pholiota</taxon>
    </lineage>
</organism>
<name>A0A9P6CTB4_9AGAR</name>
<keyword evidence="3" id="KW-1185">Reference proteome</keyword>
<dbReference type="EMBL" id="MU155490">
    <property type="protein sequence ID" value="KAF9472870.1"/>
    <property type="molecule type" value="Genomic_DNA"/>
</dbReference>
<evidence type="ECO:0000313" key="2">
    <source>
        <dbReference type="EMBL" id="KAF9472870.1"/>
    </source>
</evidence>
<dbReference type="AlphaFoldDB" id="A0A9P6CTB4"/>
<reference evidence="2" key="1">
    <citation type="submission" date="2020-11" db="EMBL/GenBank/DDBJ databases">
        <authorList>
            <consortium name="DOE Joint Genome Institute"/>
            <person name="Ahrendt S."/>
            <person name="Riley R."/>
            <person name="Andreopoulos W."/>
            <person name="Labutti K."/>
            <person name="Pangilinan J."/>
            <person name="Ruiz-Duenas F.J."/>
            <person name="Barrasa J.M."/>
            <person name="Sanchez-Garcia M."/>
            <person name="Camarero S."/>
            <person name="Miyauchi S."/>
            <person name="Serrano A."/>
            <person name="Linde D."/>
            <person name="Babiker R."/>
            <person name="Drula E."/>
            <person name="Ayuso-Fernandez I."/>
            <person name="Pacheco R."/>
            <person name="Padilla G."/>
            <person name="Ferreira P."/>
            <person name="Barriuso J."/>
            <person name="Kellner H."/>
            <person name="Castanera R."/>
            <person name="Alfaro M."/>
            <person name="Ramirez L."/>
            <person name="Pisabarro A.G."/>
            <person name="Kuo A."/>
            <person name="Tritt A."/>
            <person name="Lipzen A."/>
            <person name="He G."/>
            <person name="Yan M."/>
            <person name="Ng V."/>
            <person name="Cullen D."/>
            <person name="Martin F."/>
            <person name="Rosso M.-N."/>
            <person name="Henrissat B."/>
            <person name="Hibbett D."/>
            <person name="Martinez A.T."/>
            <person name="Grigoriev I.V."/>
        </authorList>
    </citation>
    <scope>NUCLEOTIDE SEQUENCE</scope>
    <source>
        <strain evidence="2">CIRM-BRFM 674</strain>
    </source>
</reference>
<dbReference type="Proteomes" id="UP000807469">
    <property type="component" value="Unassembled WGS sequence"/>
</dbReference>
<evidence type="ECO:0000313" key="3">
    <source>
        <dbReference type="Proteomes" id="UP000807469"/>
    </source>
</evidence>
<proteinExistence type="predicted"/>
<keyword evidence="1" id="KW-0732">Signal</keyword>